<feature type="compositionally biased region" description="Polar residues" evidence="1">
    <location>
        <begin position="18"/>
        <end position="29"/>
    </location>
</feature>
<evidence type="ECO:0000313" key="2">
    <source>
        <dbReference type="EMBL" id="CAH2032289.1"/>
    </source>
</evidence>
<gene>
    <name evidence="2" type="ORF">GEAMG1_2453</name>
</gene>
<organism evidence="2 3">
    <name type="scientific">Trichlorobacter ammonificans</name>
    <dbReference type="NCBI Taxonomy" id="2916410"/>
    <lineage>
        <taxon>Bacteria</taxon>
        <taxon>Pseudomonadati</taxon>
        <taxon>Thermodesulfobacteriota</taxon>
        <taxon>Desulfuromonadia</taxon>
        <taxon>Geobacterales</taxon>
        <taxon>Geobacteraceae</taxon>
        <taxon>Trichlorobacter</taxon>
    </lineage>
</organism>
<dbReference type="Proteomes" id="UP001295463">
    <property type="component" value="Chromosome"/>
</dbReference>
<reference evidence="2 3" key="1">
    <citation type="submission" date="2022-03" db="EMBL/GenBank/DDBJ databases">
        <authorList>
            <person name="Koch H."/>
        </authorList>
    </citation>
    <scope>NUCLEOTIDE SEQUENCE [LARGE SCALE GENOMIC DNA]</scope>
    <source>
        <strain evidence="2 3">G1</strain>
    </source>
</reference>
<evidence type="ECO:0000256" key="1">
    <source>
        <dbReference type="SAM" id="MobiDB-lite"/>
    </source>
</evidence>
<protein>
    <submittedName>
        <fullName evidence="2">Uncharacterized protein</fullName>
    </submittedName>
</protein>
<dbReference type="EMBL" id="OW150024">
    <property type="protein sequence ID" value="CAH2032289.1"/>
    <property type="molecule type" value="Genomic_DNA"/>
</dbReference>
<feature type="compositionally biased region" description="Basic and acidic residues" evidence="1">
    <location>
        <begin position="370"/>
        <end position="387"/>
    </location>
</feature>
<evidence type="ECO:0000313" key="3">
    <source>
        <dbReference type="Proteomes" id="UP001295463"/>
    </source>
</evidence>
<feature type="compositionally biased region" description="Basic residues" evidence="1">
    <location>
        <begin position="1"/>
        <end position="17"/>
    </location>
</feature>
<sequence>MQQRLKHSQVVTARRKTIGQQDSGQQSPQLAVHHRTMGAGPQLRRPTAQARAVLVRMGMWRQRRHAVPVMEIRPDQQGGRHVGTAAVLADLGRIGNHARQLQKRRRQYAILATENPKLLPQPLLILAPVATEPAGPGTVGQAEQMAQIDNRASEDPAPSCRSPALLPGRGELLHAGAAAIPPPGKPHSGVPGTPEQCRQLLRQTIPHQQIGIITTQNAGQLLKHGPLRHPVGCEQQIPLTTVTDRQTEHSPVAAVGYFAGQKGHDNLLLRQATKKGDAAGQQKLLLPLGEEQGGRSRRAAMQMSIGEAAVMPSVESEQIAVLPLPCQHFDYAGKWQFPKDGRCCRQQERVKRNLLGCQTVFGAQEEPETMSERLHRHNPAERGMTEE</sequence>
<name>A0ABN8HHL5_9BACT</name>
<feature type="region of interest" description="Disordered" evidence="1">
    <location>
        <begin position="366"/>
        <end position="387"/>
    </location>
</feature>
<accession>A0ABN8HHL5</accession>
<proteinExistence type="predicted"/>
<keyword evidence="3" id="KW-1185">Reference proteome</keyword>
<feature type="region of interest" description="Disordered" evidence="1">
    <location>
        <begin position="1"/>
        <end position="47"/>
    </location>
</feature>